<organism evidence="2 3">
    <name type="scientific">Mycena chlorophos</name>
    <name type="common">Agaric fungus</name>
    <name type="synonym">Agaricus chlorophos</name>
    <dbReference type="NCBI Taxonomy" id="658473"/>
    <lineage>
        <taxon>Eukaryota</taxon>
        <taxon>Fungi</taxon>
        <taxon>Dikarya</taxon>
        <taxon>Basidiomycota</taxon>
        <taxon>Agaricomycotina</taxon>
        <taxon>Agaricomycetes</taxon>
        <taxon>Agaricomycetidae</taxon>
        <taxon>Agaricales</taxon>
        <taxon>Marasmiineae</taxon>
        <taxon>Mycenaceae</taxon>
        <taxon>Mycena</taxon>
    </lineage>
</organism>
<dbReference type="PRINTS" id="PR00368">
    <property type="entry name" value="FADPNR"/>
</dbReference>
<protein>
    <recommendedName>
        <fullName evidence="1">FAD/NAD(P)-binding domain-containing protein</fullName>
    </recommendedName>
</protein>
<reference evidence="2" key="1">
    <citation type="submission" date="2014-09" db="EMBL/GenBank/DDBJ databases">
        <title>Genome sequence of the luminous mushroom Mycena chlorophos for searching fungal bioluminescence genes.</title>
        <authorList>
            <person name="Tanaka Y."/>
            <person name="Kasuga D."/>
            <person name="Oba Y."/>
            <person name="Hase S."/>
            <person name="Sato K."/>
            <person name="Oba Y."/>
            <person name="Sakakibara Y."/>
        </authorList>
    </citation>
    <scope>NUCLEOTIDE SEQUENCE</scope>
</reference>
<accession>A0ABQ0LHQ4</accession>
<name>A0ABQ0LHQ4_MYCCL</name>
<proteinExistence type="predicted"/>
<dbReference type="InterPro" id="IPR023753">
    <property type="entry name" value="FAD/NAD-binding_dom"/>
</dbReference>
<evidence type="ECO:0000313" key="2">
    <source>
        <dbReference type="EMBL" id="GAT50639.1"/>
    </source>
</evidence>
<dbReference type="SUPFAM" id="SSF51905">
    <property type="entry name" value="FAD/NAD(P)-binding domain"/>
    <property type="match status" value="1"/>
</dbReference>
<evidence type="ECO:0000313" key="3">
    <source>
        <dbReference type="Proteomes" id="UP000815677"/>
    </source>
</evidence>
<dbReference type="EMBL" id="DF846523">
    <property type="protein sequence ID" value="GAT50639.1"/>
    <property type="molecule type" value="Genomic_DNA"/>
</dbReference>
<dbReference type="Gene3D" id="3.50.50.100">
    <property type="match status" value="1"/>
</dbReference>
<dbReference type="Pfam" id="PF07992">
    <property type="entry name" value="Pyr_redox_2"/>
    <property type="match status" value="1"/>
</dbReference>
<dbReference type="PRINTS" id="PR00411">
    <property type="entry name" value="PNDRDTASEI"/>
</dbReference>
<sequence length="384" mass="41724">MTLKTVVVLGASFAGAKTAQRIAAGLPTNGWRIVLVERNSHVNHPYVLPRFSVLPGHEHKAFIPTNNIFNVGTPNPNPQKYISLQATVQSISSNTITLSRSFTRARHPYDQTAVRLCCSGKPFSGTKAGSIAWLKRKQDELSSPAIKSVLVVGGGALGIQFATDIAAVHPNKHVTLLHSRERLLPRYKEAMHNEILAALQEAKIEVILGERLQITSSSAPGGVVRTTTGREISADMVLLCTGQRPNTEILSAFDQTTVNPQTGLAQVEHTMQLIGHPHIFVVGDAADAFGAIAAGWTADAQAEVAAANVLRLMRNESELVEYQPPQPAIKVSLGLHKNVIQRSNGSVSVGELKRVDFGIASMWRYFGWPVHLEEGQEDSEELYK</sequence>
<keyword evidence="3" id="KW-1185">Reference proteome</keyword>
<dbReference type="Proteomes" id="UP000815677">
    <property type="component" value="Unassembled WGS sequence"/>
</dbReference>
<dbReference type="PANTHER" id="PTHR43735">
    <property type="entry name" value="APOPTOSIS-INDUCING FACTOR 1"/>
    <property type="match status" value="1"/>
</dbReference>
<gene>
    <name evidence="2" type="ORF">MCHLO_07858</name>
</gene>
<feature type="domain" description="FAD/NAD(P)-binding" evidence="1">
    <location>
        <begin position="5"/>
        <end position="289"/>
    </location>
</feature>
<evidence type="ECO:0000259" key="1">
    <source>
        <dbReference type="Pfam" id="PF07992"/>
    </source>
</evidence>
<dbReference type="InterPro" id="IPR036188">
    <property type="entry name" value="FAD/NAD-bd_sf"/>
</dbReference>
<dbReference type="PANTHER" id="PTHR43735:SF2">
    <property type="entry name" value="FE-REGULATED PROTEIN 8"/>
    <property type="match status" value="1"/>
</dbReference>